<feature type="region of interest" description="Disordered" evidence="1">
    <location>
        <begin position="816"/>
        <end position="889"/>
    </location>
</feature>
<dbReference type="PANTHER" id="PTHR33416:SF20">
    <property type="entry name" value="NUCLEAR PORE COMPLEX PROTEIN NUP1"/>
    <property type="match status" value="1"/>
</dbReference>
<dbReference type="GO" id="GO:0005635">
    <property type="term" value="C:nuclear envelope"/>
    <property type="evidence" value="ECO:0007669"/>
    <property type="project" value="TreeGrafter"/>
</dbReference>
<feature type="compositionally biased region" description="Polar residues" evidence="1">
    <location>
        <begin position="182"/>
        <end position="191"/>
    </location>
</feature>
<feature type="region of interest" description="Disordered" evidence="1">
    <location>
        <begin position="1"/>
        <end position="38"/>
    </location>
</feature>
<feature type="compositionally biased region" description="Low complexity" evidence="1">
    <location>
        <begin position="671"/>
        <end position="685"/>
    </location>
</feature>
<dbReference type="GO" id="GO:0016973">
    <property type="term" value="P:poly(A)+ mRNA export from nucleus"/>
    <property type="evidence" value="ECO:0007669"/>
    <property type="project" value="TreeGrafter"/>
</dbReference>
<proteinExistence type="predicted"/>
<evidence type="ECO:0000256" key="1">
    <source>
        <dbReference type="SAM" id="MobiDB-lite"/>
    </source>
</evidence>
<feature type="region of interest" description="Disordered" evidence="1">
    <location>
        <begin position="904"/>
        <end position="941"/>
    </location>
</feature>
<protein>
    <recommendedName>
        <fullName evidence="3">Nuclear pore complex protein NUP1</fullName>
    </recommendedName>
</protein>
<feature type="region of interest" description="Disordered" evidence="1">
    <location>
        <begin position="177"/>
        <end position="207"/>
    </location>
</feature>
<feature type="compositionally biased region" description="Polar residues" evidence="1">
    <location>
        <begin position="753"/>
        <end position="768"/>
    </location>
</feature>
<name>A0A9I9DKY4_CUCME</name>
<feature type="compositionally biased region" description="Polar residues" evidence="1">
    <location>
        <begin position="904"/>
        <end position="929"/>
    </location>
</feature>
<feature type="region of interest" description="Disordered" evidence="1">
    <location>
        <begin position="962"/>
        <end position="993"/>
    </location>
</feature>
<feature type="region of interest" description="Disordered" evidence="1">
    <location>
        <begin position="1193"/>
        <end position="1314"/>
    </location>
</feature>
<dbReference type="PANTHER" id="PTHR33416">
    <property type="entry name" value="NUCLEAR PORE COMPLEX PROTEIN NUP1"/>
    <property type="match status" value="1"/>
</dbReference>
<reference evidence="2" key="1">
    <citation type="submission" date="2023-03" db="UniProtKB">
        <authorList>
            <consortium name="EnsemblPlants"/>
        </authorList>
    </citation>
    <scope>IDENTIFICATION</scope>
</reference>
<feature type="compositionally biased region" description="Basic residues" evidence="1">
    <location>
        <begin position="17"/>
        <end position="27"/>
    </location>
</feature>
<feature type="compositionally biased region" description="Polar residues" evidence="1">
    <location>
        <begin position="1261"/>
        <end position="1282"/>
    </location>
</feature>
<feature type="compositionally biased region" description="Polar residues" evidence="1">
    <location>
        <begin position="657"/>
        <end position="670"/>
    </location>
</feature>
<dbReference type="Gramene" id="MELO3C019915.2.1">
    <property type="protein sequence ID" value="MELO3C019915.2.1"/>
    <property type="gene ID" value="MELO3C019915.2"/>
</dbReference>
<feature type="region of interest" description="Disordered" evidence="1">
    <location>
        <begin position="517"/>
        <end position="570"/>
    </location>
</feature>
<feature type="compositionally biased region" description="Low complexity" evidence="1">
    <location>
        <begin position="930"/>
        <end position="941"/>
    </location>
</feature>
<dbReference type="GO" id="GO:0071763">
    <property type="term" value="P:nuclear membrane organization"/>
    <property type="evidence" value="ECO:0007669"/>
    <property type="project" value="TreeGrafter"/>
</dbReference>
<feature type="compositionally biased region" description="Polar residues" evidence="1">
    <location>
        <begin position="517"/>
        <end position="529"/>
    </location>
</feature>
<feature type="region of interest" description="Disordered" evidence="1">
    <location>
        <begin position="357"/>
        <end position="449"/>
    </location>
</feature>
<feature type="compositionally biased region" description="Low complexity" evidence="1">
    <location>
        <begin position="380"/>
        <end position="398"/>
    </location>
</feature>
<feature type="compositionally biased region" description="Basic residues" evidence="1">
    <location>
        <begin position="1302"/>
        <end position="1314"/>
    </location>
</feature>
<feature type="compositionally biased region" description="Polar residues" evidence="1">
    <location>
        <begin position="1193"/>
        <end position="1212"/>
    </location>
</feature>
<evidence type="ECO:0000313" key="2">
    <source>
        <dbReference type="EnsemblPlants" id="MELO3C019915.2.1"/>
    </source>
</evidence>
<sequence length="1314" mass="136798">MATEREEVQYEGGRGGKFQKRPIRRSHTTPYDRPPTALRNSAAKGWLSKLVDPAQKLITSSAHRLFSTVFRKRLPPPPPSFSLSRDTVALALTFDLGTEANEEMEHRNQEEVAADPSGTQEGTNVGFVPSINSSNTQGLSDLEKILKEKTFSRFEIDRLTELLKSRVADVPSGVESRKFEQVPSTPVTSHGLQEGSPKFPTQSQDGVSPHMAPTHVVNANYWLMLCAYLPLVLDEDVASPAEIAKAYMGSRPPKATPLSMAGNPSKSSTLSLVPRSPGNFDVVENGFVTPRSRGRSALYSMARVPYSRVRATPSIKNSIATTDAYRATTSSSSQSAWEQGGLLGSKQGALKRRNSVLDDDMGSVGPIRRTRQKSNHLFPTGLSLPSSSTSIPASGIRSETARHLQSTKVHPFSSNGGKPLYSSETQRNFSKTSAESKNAMTPSSSFPRIPLRSSEMASKILEQLDILTPPKEKSSELKLLSVRNNSPMKLSPSMLHGPALRSLENVDSAKYLENVEGIQSNDACDPTSQKNDKFEESSPSKSNVPNDKSISTSDGVGSSVPTKDIGSGSGMQVSFVGPSVQTKCAFQMSAHEDFVDMDEEGFSNGPVADKSFEMREKVDDSLVSVSKPKNTEAITVVKSKPSIEAKPSVVSVMNKINDQGKSDVPTTTEKSPIFSFPTTSSPSSTANVKGPESSLRPEKVASPELPKAATAPIFGFGEKSPSQKETLSQPPTFAFGSKATTTNEQNAIPVVTSEANTEPTKHASTPTTFKFGDKASFSIPANAATENGNKSAGSLFKFTSPLVNEKEGANVGGSASVFKAENSSSSIPSFGVPKESMSEKAGDKSSSPGLIFGTSGNLFSSSDSTSTSTPTPSLFSFSSPSTNSNLNNGSLVSITPSTLPTPATTFSNNVTSQNSSIKPSSIAATSNSEPVTSTSPPMSSPMPSFSAAPIFKFGSSSVPSTSASALSAPSGVGSVEAKTKPETTFGNLSGLPPSDTAAVKVASTGSSVFQFGAASTTSDANKGPANSTFAQNNIPAFGAPVSFSSSGLASSTQSTPALQFSSSTSFGLTGNTGLASGSSLFGSSAPASNPFTSGATFGLASSSSSANNSVSSSAGTSSSFFNWQPSSTPSFSTGFSSTPSGGFSFGLSSSSSASNSAPMVFGSSSTGASPASMFSFTSAASATTSQPAFGNSNNAFTFGSTPPANNNEQASMEDSMAEDTVQTASPMPSFGQQPLTPPPSSGFMFGSTAPSPLGANPFQFGGSQQNVPQNPSPFQASGSLDFNASAGGSFSLGAGGGDKSNRKYVKVKSKSRKK</sequence>
<feature type="compositionally biased region" description="Low complexity" evidence="1">
    <location>
        <begin position="853"/>
        <end position="889"/>
    </location>
</feature>
<feature type="region of interest" description="Disordered" evidence="1">
    <location>
        <begin position="657"/>
        <end position="771"/>
    </location>
</feature>
<feature type="compositionally biased region" description="Polar residues" evidence="1">
    <location>
        <begin position="539"/>
        <end position="561"/>
    </location>
</feature>
<evidence type="ECO:0008006" key="3">
    <source>
        <dbReference type="Google" id="ProtNLM"/>
    </source>
</evidence>
<organism evidence="2">
    <name type="scientific">Cucumis melo</name>
    <name type="common">Muskmelon</name>
    <dbReference type="NCBI Taxonomy" id="3656"/>
    <lineage>
        <taxon>Eukaryota</taxon>
        <taxon>Viridiplantae</taxon>
        <taxon>Streptophyta</taxon>
        <taxon>Embryophyta</taxon>
        <taxon>Tracheophyta</taxon>
        <taxon>Spermatophyta</taxon>
        <taxon>Magnoliopsida</taxon>
        <taxon>eudicotyledons</taxon>
        <taxon>Gunneridae</taxon>
        <taxon>Pentapetalae</taxon>
        <taxon>rosids</taxon>
        <taxon>fabids</taxon>
        <taxon>Cucurbitales</taxon>
        <taxon>Cucurbitaceae</taxon>
        <taxon>Benincaseae</taxon>
        <taxon>Cucumis</taxon>
    </lineage>
</organism>
<accession>A0A9I9DKY4</accession>
<dbReference type="EnsemblPlants" id="MELO3C019915.2.1">
    <property type="protein sequence ID" value="MELO3C019915.2.1"/>
    <property type="gene ID" value="MELO3C019915.2"/>
</dbReference>
<feature type="compositionally biased region" description="Polar residues" evidence="1">
    <location>
        <begin position="403"/>
        <end position="446"/>
    </location>
</feature>
<feature type="compositionally biased region" description="Polar residues" evidence="1">
    <location>
        <begin position="1220"/>
        <end position="1234"/>
    </location>
</feature>